<gene>
    <name evidence="2" type="ORF">EJ419_00005</name>
</gene>
<dbReference type="EMBL" id="RXLP01000001">
    <property type="protein sequence ID" value="TCD55024.1"/>
    <property type="molecule type" value="Genomic_DNA"/>
</dbReference>
<dbReference type="AlphaFoldDB" id="A0A4R0QRN1"/>
<feature type="transmembrane region" description="Helical" evidence="1">
    <location>
        <begin position="60"/>
        <end position="81"/>
    </location>
</feature>
<protein>
    <submittedName>
        <fullName evidence="2">Uncharacterized protein</fullName>
    </submittedName>
</protein>
<feature type="transmembrane region" description="Helical" evidence="1">
    <location>
        <begin position="20"/>
        <end position="40"/>
    </location>
</feature>
<accession>A0A4R0QRN1</accession>
<dbReference type="Proteomes" id="UP000291289">
    <property type="component" value="Unassembled WGS sequence"/>
</dbReference>
<evidence type="ECO:0000256" key="1">
    <source>
        <dbReference type="SAM" id="Phobius"/>
    </source>
</evidence>
<keyword evidence="1" id="KW-0812">Transmembrane</keyword>
<reference evidence="2 3" key="1">
    <citation type="submission" date="2018-12" db="EMBL/GenBank/DDBJ databases">
        <title>Alloscrdovia theropitheci sp. nov: a novel taxon from the feces of the bleeding-herat monkey (Theropithecus geleda).</title>
        <authorList>
            <person name="Modesto M."/>
        </authorList>
    </citation>
    <scope>NUCLEOTIDE SEQUENCE [LARGE SCALE GENOMIC DNA]</scope>
    <source>
        <strain evidence="2 3">GLDI4/2</strain>
    </source>
</reference>
<organism evidence="2 3">
    <name type="scientific">Alloscardovia theropitheci</name>
    <dbReference type="NCBI Taxonomy" id="2496842"/>
    <lineage>
        <taxon>Bacteria</taxon>
        <taxon>Bacillati</taxon>
        <taxon>Actinomycetota</taxon>
        <taxon>Actinomycetes</taxon>
        <taxon>Bifidobacteriales</taxon>
        <taxon>Bifidobacteriaceae</taxon>
        <taxon>Alloscardovia</taxon>
    </lineage>
</organism>
<evidence type="ECO:0000313" key="2">
    <source>
        <dbReference type="EMBL" id="TCD55024.1"/>
    </source>
</evidence>
<name>A0A4R0QRN1_9BIFI</name>
<sequence length="124" mass="14219">MITFSEGNHAILDPYQDTLFMVVWNVFAIAMGCVYTYFYIYRDKHIKWLEKLQEYDTSALLNFGLVFFVVAVSPIVISLMSAGIQHVFAVMLTVVIIGILPAMIVDAIYGAIWVRKHPYKFDDD</sequence>
<comment type="caution">
    <text evidence="2">The sequence shown here is derived from an EMBL/GenBank/DDBJ whole genome shotgun (WGS) entry which is preliminary data.</text>
</comment>
<feature type="transmembrane region" description="Helical" evidence="1">
    <location>
        <begin position="87"/>
        <end position="112"/>
    </location>
</feature>
<keyword evidence="3" id="KW-1185">Reference proteome</keyword>
<evidence type="ECO:0000313" key="3">
    <source>
        <dbReference type="Proteomes" id="UP000291289"/>
    </source>
</evidence>
<keyword evidence="1" id="KW-1133">Transmembrane helix</keyword>
<keyword evidence="1" id="KW-0472">Membrane</keyword>
<proteinExistence type="predicted"/>